<dbReference type="PANTHER" id="PTHR36440">
    <property type="entry name" value="PUTATIVE (AFU_ORTHOLOGUE AFUA_8G07350)-RELATED"/>
    <property type="match status" value="1"/>
</dbReference>
<evidence type="ECO:0000259" key="1">
    <source>
        <dbReference type="Pfam" id="PF07883"/>
    </source>
</evidence>
<reference evidence="2" key="2">
    <citation type="journal article" date="2022" name="BMC Genomics">
        <title>Comparative genome analysis of mycobacteria focusing on tRNA and non-coding RNA.</title>
        <authorList>
            <person name="Behra P.R.K."/>
            <person name="Pettersson B.M.F."/>
            <person name="Ramesh M."/>
            <person name="Das S."/>
            <person name="Dasgupta S."/>
            <person name="Kirsebom L.A."/>
        </authorList>
    </citation>
    <scope>NUCLEOTIDE SEQUENCE</scope>
    <source>
        <strain evidence="2">DSM 44838</strain>
    </source>
</reference>
<organism evidence="2 3">
    <name type="scientific">Mycobacterium yunnanensis</name>
    <dbReference type="NCBI Taxonomy" id="368477"/>
    <lineage>
        <taxon>Bacteria</taxon>
        <taxon>Bacillati</taxon>
        <taxon>Actinomycetota</taxon>
        <taxon>Actinomycetes</taxon>
        <taxon>Mycobacteriales</taxon>
        <taxon>Mycobacteriaceae</taxon>
        <taxon>Mycobacterium</taxon>
    </lineage>
</organism>
<reference evidence="2" key="1">
    <citation type="submission" date="2020-07" db="EMBL/GenBank/DDBJ databases">
        <authorList>
            <person name="Pettersson B.M.F."/>
            <person name="Behra P.R.K."/>
            <person name="Ramesh M."/>
            <person name="Das S."/>
            <person name="Dasgupta S."/>
            <person name="Kirsebom L.A."/>
        </authorList>
    </citation>
    <scope>NUCLEOTIDE SEQUENCE</scope>
    <source>
        <strain evidence="2">DSM 44838</strain>
    </source>
</reference>
<feature type="domain" description="Cupin type-2" evidence="1">
    <location>
        <begin position="45"/>
        <end position="111"/>
    </location>
</feature>
<keyword evidence="3" id="KW-1185">Reference proteome</keyword>
<dbReference type="EMBL" id="JACKVK010000011">
    <property type="protein sequence ID" value="MCV7423430.1"/>
    <property type="molecule type" value="Genomic_DNA"/>
</dbReference>
<dbReference type="PANTHER" id="PTHR36440:SF1">
    <property type="entry name" value="PUTATIVE (AFU_ORTHOLOGUE AFUA_8G07350)-RELATED"/>
    <property type="match status" value="1"/>
</dbReference>
<dbReference type="Proteomes" id="UP001141629">
    <property type="component" value="Unassembled WGS sequence"/>
</dbReference>
<dbReference type="Pfam" id="PF07883">
    <property type="entry name" value="Cupin_2"/>
    <property type="match status" value="1"/>
</dbReference>
<name>A0A9X2Z4L4_9MYCO</name>
<dbReference type="InterPro" id="IPR013096">
    <property type="entry name" value="Cupin_2"/>
</dbReference>
<accession>A0A9X2Z4L4</accession>
<sequence length="176" mass="19022">MSDATDHSAIFAALADSAPGPLLDCFGGLVQIVSRAPEFWVLRGVVPPGSSVPLHHHADAEDFLILSGTQQVLVADDDGVLSWRDAHAGDYIRVPGRAWHSHRNVTDEPAVDLIVTTPRLGRFFEETGRPVTDDMAPPTAEEIANFVAKSHEYGYVLASPEENAAYGIEVPDFSSF</sequence>
<proteinExistence type="predicted"/>
<dbReference type="RefSeq" id="WP_263998320.1">
    <property type="nucleotide sequence ID" value="NZ_JACKVK010000011.1"/>
</dbReference>
<protein>
    <submittedName>
        <fullName evidence="2">Cupin domain-containing protein</fullName>
    </submittedName>
</protein>
<gene>
    <name evidence="2" type="ORF">H7K45_23020</name>
</gene>
<evidence type="ECO:0000313" key="2">
    <source>
        <dbReference type="EMBL" id="MCV7423430.1"/>
    </source>
</evidence>
<dbReference type="InterPro" id="IPR053146">
    <property type="entry name" value="QDO-like"/>
</dbReference>
<dbReference type="SUPFAM" id="SSF51182">
    <property type="entry name" value="RmlC-like cupins"/>
    <property type="match status" value="1"/>
</dbReference>
<dbReference type="AlphaFoldDB" id="A0A9X2Z4L4"/>
<dbReference type="Gene3D" id="2.60.120.10">
    <property type="entry name" value="Jelly Rolls"/>
    <property type="match status" value="1"/>
</dbReference>
<dbReference type="InterPro" id="IPR011051">
    <property type="entry name" value="RmlC_Cupin_sf"/>
</dbReference>
<dbReference type="InterPro" id="IPR014710">
    <property type="entry name" value="RmlC-like_jellyroll"/>
</dbReference>
<comment type="caution">
    <text evidence="2">The sequence shown here is derived from an EMBL/GenBank/DDBJ whole genome shotgun (WGS) entry which is preliminary data.</text>
</comment>
<dbReference type="CDD" id="cd02208">
    <property type="entry name" value="cupin_RmlC-like"/>
    <property type="match status" value="1"/>
</dbReference>
<evidence type="ECO:0000313" key="3">
    <source>
        <dbReference type="Proteomes" id="UP001141629"/>
    </source>
</evidence>